<evidence type="ECO:0000313" key="2">
    <source>
        <dbReference type="Proteomes" id="UP001060584"/>
    </source>
</evidence>
<gene>
    <name evidence="1" type="ORF">10RS306A_gene4611</name>
</gene>
<protein>
    <submittedName>
        <fullName evidence="1">Uncharacterized protein</fullName>
    </submittedName>
</protein>
<keyword evidence="2" id="KW-1185">Reference proteome</keyword>
<name>A0A977TEH0_9CAUD</name>
<reference evidence="1 2" key="1">
    <citation type="submission" date="2022-08" db="EMBL/GenBank/DDBJ databases">
        <authorList>
            <person name="Chen G.D."/>
        </authorList>
    </citation>
    <scope>NUCLEOTIDE SEQUENCE [LARGE SCALE GENOMIC DNA]</scope>
</reference>
<sequence>MDLLGVHEGAFLEVERVELDQLHLSQRVLGGGHDVLLAARIRGIEGDPIGGAVDHHVEVTGPDHPVTVPAHPARVAVEVAPVLKGRDRAAHVLPVDVPAAAAVPANLHRVAGEVLRDADEVAIAGSAHVGPAHIVALDSDIVHPVSPARVQVPRPPHVAALPPVNIGFTENPCAGDAADAELDVRRPAVVAVAVDSRHMTHAPVGPADTGVRGGVVGHVDLHRILAAGGPVNVRTLMAEVVVDPHGARVRGVRRWIEGQRPGHQVTALQDAQVRVRLGGRLIGQRGGSQAAQLLGEDHVPSRLIHPNRGVDVRPGGLVEPLDRHRVYVREANARPLNARCVMLARVDLDVTALGAVHEQLQVVVHQAGRCRRGRLGFRLGSVGRGLDGQHDVRLVAGGVLEALGLVAVLERQIAGRLRVDAVLVRRVAVAECGVPRSQRHVTGREASVPSRLGGVLVGQRGVAVAECGVPGGEGHVPRRDGFIPPRLRLAQAGVVVVLGHCVLRIDRITKVHDAAVACVEVAIVVRAQRVRYQIAGFLCDVDGLEFCQIQVSGPQDRGVVERHQSILGARHAADLDVVVALRGTPCGGRANLGCTQEGVLAVLDQFAPIRAQQGHHDELTGQIVEVNREVLDHAIQRIDLHGCWSSHVCPPYWLTKKRPAPEGQPMSYSVG</sequence>
<dbReference type="Proteomes" id="UP001060584">
    <property type="component" value="Segment"/>
</dbReference>
<proteinExistence type="predicted"/>
<evidence type="ECO:0000313" key="1">
    <source>
        <dbReference type="EMBL" id="UXQ84891.1"/>
    </source>
</evidence>
<dbReference type="EMBL" id="OP313111">
    <property type="protein sequence ID" value="UXQ84891.1"/>
    <property type="molecule type" value="Genomic_DNA"/>
</dbReference>
<organism evidence="1 2">
    <name type="scientific">Ralstonia phage 10RS306A</name>
    <dbReference type="NCBI Taxonomy" id="2968818"/>
    <lineage>
        <taxon>Viruses</taxon>
        <taxon>Duplodnaviria</taxon>
        <taxon>Heunggongvirae</taxon>
        <taxon>Uroviricota</taxon>
        <taxon>Caudoviricetes</taxon>
        <taxon>Autographivirales</taxon>
        <taxon>Autotranscriptaviridae</taxon>
        <taxon>Serkorvirus</taxon>
        <taxon>Serkorvirus 10RS306A</taxon>
    </lineage>
</organism>
<accession>A0A977TEH0</accession>